<dbReference type="InterPro" id="IPR035965">
    <property type="entry name" value="PAS-like_dom_sf"/>
</dbReference>
<feature type="domain" description="PAC" evidence="4">
    <location>
        <begin position="1578"/>
        <end position="1630"/>
    </location>
</feature>
<dbReference type="SMART" id="SM00091">
    <property type="entry name" value="PAS"/>
    <property type="match status" value="1"/>
</dbReference>
<dbReference type="STRING" id="211165.GCA_000317285_01378"/>
<dbReference type="Gene3D" id="1.10.510.10">
    <property type="entry name" value="Transferase(Phosphotransferase) domain 1"/>
    <property type="match status" value="1"/>
</dbReference>
<dbReference type="Gene3D" id="3.40.50.300">
    <property type="entry name" value="P-loop containing nucleotide triphosphate hydrolases"/>
    <property type="match status" value="2"/>
</dbReference>
<feature type="coiled-coil region" evidence="1">
    <location>
        <begin position="1475"/>
        <end position="1509"/>
    </location>
</feature>
<dbReference type="InterPro" id="IPR001610">
    <property type="entry name" value="PAC"/>
</dbReference>
<dbReference type="InterPro" id="IPR008271">
    <property type="entry name" value="Ser/Thr_kinase_AS"/>
</dbReference>
<dbReference type="InterPro" id="IPR011009">
    <property type="entry name" value="Kinase-like_dom_sf"/>
</dbReference>
<dbReference type="Gene3D" id="3.30.450.40">
    <property type="match status" value="1"/>
</dbReference>
<comment type="caution">
    <text evidence="5">The sequence shown here is derived from an EMBL/GenBank/DDBJ whole genome shotgun (WGS) entry which is preliminary data.</text>
</comment>
<dbReference type="GO" id="GO:0005524">
    <property type="term" value="F:ATP binding"/>
    <property type="evidence" value="ECO:0007669"/>
    <property type="project" value="InterPro"/>
</dbReference>
<dbReference type="RefSeq" id="WP_016873877.1">
    <property type="nucleotide sequence ID" value="NZ_AJLN01000050.1"/>
</dbReference>
<dbReference type="Pfam" id="PF13191">
    <property type="entry name" value="AAA_16"/>
    <property type="match status" value="1"/>
</dbReference>
<dbReference type="SUPFAM" id="SSF56112">
    <property type="entry name" value="Protein kinase-like (PK-like)"/>
    <property type="match status" value="1"/>
</dbReference>
<evidence type="ECO:0000259" key="2">
    <source>
        <dbReference type="PROSITE" id="PS50011"/>
    </source>
</evidence>
<dbReference type="SUPFAM" id="SSF55785">
    <property type="entry name" value="PYP-like sensor domain (PAS domain)"/>
    <property type="match status" value="1"/>
</dbReference>
<dbReference type="Proteomes" id="UP000268857">
    <property type="component" value="Unassembled WGS sequence"/>
</dbReference>
<dbReference type="SMART" id="SM00220">
    <property type="entry name" value="S_TKc"/>
    <property type="match status" value="1"/>
</dbReference>
<dbReference type="SMART" id="SM00065">
    <property type="entry name" value="GAF"/>
    <property type="match status" value="1"/>
</dbReference>
<dbReference type="InterPro" id="IPR000700">
    <property type="entry name" value="PAS-assoc_C"/>
</dbReference>
<evidence type="ECO:0000259" key="4">
    <source>
        <dbReference type="PROSITE" id="PS50113"/>
    </source>
</evidence>
<evidence type="ECO:0000313" key="6">
    <source>
        <dbReference type="Proteomes" id="UP000268857"/>
    </source>
</evidence>
<dbReference type="GO" id="GO:0009882">
    <property type="term" value="F:blue light photoreceptor activity"/>
    <property type="evidence" value="ECO:0007669"/>
    <property type="project" value="UniProtKB-ARBA"/>
</dbReference>
<dbReference type="InterPro" id="IPR041664">
    <property type="entry name" value="AAA_16"/>
</dbReference>
<dbReference type="InterPro" id="IPR029016">
    <property type="entry name" value="GAF-like_dom_sf"/>
</dbReference>
<dbReference type="InterPro" id="IPR027417">
    <property type="entry name" value="P-loop_NTPase"/>
</dbReference>
<evidence type="ECO:0000313" key="5">
    <source>
        <dbReference type="EMBL" id="RUR80209.1"/>
    </source>
</evidence>
<name>A0A3S0XXN5_CHLFR</name>
<dbReference type="PROSITE" id="PS00108">
    <property type="entry name" value="PROTEIN_KINASE_ST"/>
    <property type="match status" value="1"/>
</dbReference>
<feature type="domain" description="Protein kinase" evidence="2">
    <location>
        <begin position="7"/>
        <end position="269"/>
    </location>
</feature>
<dbReference type="InterPro" id="IPR003018">
    <property type="entry name" value="GAF"/>
</dbReference>
<dbReference type="PROSITE" id="PS50113">
    <property type="entry name" value="PAC"/>
    <property type="match status" value="1"/>
</dbReference>
<dbReference type="InterPro" id="IPR000014">
    <property type="entry name" value="PAS"/>
</dbReference>
<evidence type="ECO:0000259" key="3">
    <source>
        <dbReference type="PROSITE" id="PS50112"/>
    </source>
</evidence>
<dbReference type="PROSITE" id="PS50112">
    <property type="entry name" value="PAS"/>
    <property type="match status" value="1"/>
</dbReference>
<dbReference type="Pfam" id="PF00069">
    <property type="entry name" value="Pkinase"/>
    <property type="match status" value="1"/>
</dbReference>
<keyword evidence="6" id="KW-1185">Reference proteome</keyword>
<organism evidence="5 6">
    <name type="scientific">Chlorogloeopsis fritschii PCC 6912</name>
    <dbReference type="NCBI Taxonomy" id="211165"/>
    <lineage>
        <taxon>Bacteria</taxon>
        <taxon>Bacillati</taxon>
        <taxon>Cyanobacteriota</taxon>
        <taxon>Cyanophyceae</taxon>
        <taxon>Nostocales</taxon>
        <taxon>Chlorogloeopsidaceae</taxon>
        <taxon>Chlorogloeopsis</taxon>
    </lineage>
</organism>
<protein>
    <submittedName>
        <fullName evidence="5">Uncharacterized protein</fullName>
    </submittedName>
</protein>
<dbReference type="Pfam" id="PF08448">
    <property type="entry name" value="PAS_4"/>
    <property type="match status" value="1"/>
</dbReference>
<dbReference type="EMBL" id="RSCJ01000011">
    <property type="protein sequence ID" value="RUR80209.1"/>
    <property type="molecule type" value="Genomic_DNA"/>
</dbReference>
<evidence type="ECO:0000256" key="1">
    <source>
        <dbReference type="SAM" id="Coils"/>
    </source>
</evidence>
<accession>A0A3S0XXN5</accession>
<dbReference type="CDD" id="cd00130">
    <property type="entry name" value="PAS"/>
    <property type="match status" value="1"/>
</dbReference>
<dbReference type="PANTHER" id="PTHR43642">
    <property type="entry name" value="HYBRID SIGNAL TRANSDUCTION HISTIDINE KINASE G"/>
    <property type="match status" value="1"/>
</dbReference>
<dbReference type="Gene3D" id="3.30.450.20">
    <property type="entry name" value="PAS domain"/>
    <property type="match status" value="1"/>
</dbReference>
<dbReference type="InterPro" id="IPR000719">
    <property type="entry name" value="Prot_kinase_dom"/>
</dbReference>
<dbReference type="SMART" id="SM00086">
    <property type="entry name" value="PAC"/>
    <property type="match status" value="1"/>
</dbReference>
<dbReference type="Pfam" id="PF01590">
    <property type="entry name" value="GAF"/>
    <property type="match status" value="1"/>
</dbReference>
<dbReference type="SUPFAM" id="SSF52540">
    <property type="entry name" value="P-loop containing nucleoside triphosphate hydrolases"/>
    <property type="match status" value="2"/>
</dbReference>
<dbReference type="PANTHER" id="PTHR43642:SF1">
    <property type="entry name" value="HYBRID SIGNAL TRANSDUCTION HISTIDINE KINASE G"/>
    <property type="match status" value="1"/>
</dbReference>
<reference evidence="5 6" key="1">
    <citation type="journal article" date="2019" name="Genome Biol. Evol.">
        <title>Day and night: Metabolic profiles and evolutionary relationships of six axenic non-marine cyanobacteria.</title>
        <authorList>
            <person name="Will S.E."/>
            <person name="Henke P."/>
            <person name="Boedeker C."/>
            <person name="Huang S."/>
            <person name="Brinkmann H."/>
            <person name="Rohde M."/>
            <person name="Jarek M."/>
            <person name="Friedl T."/>
            <person name="Seufert S."/>
            <person name="Schumacher M."/>
            <person name="Overmann J."/>
            <person name="Neumann-Schaal M."/>
            <person name="Petersen J."/>
        </authorList>
    </citation>
    <scope>NUCLEOTIDE SEQUENCE [LARGE SCALE GENOMIC DNA]</scope>
    <source>
        <strain evidence="5 6">PCC 6912</strain>
    </source>
</reference>
<dbReference type="SUPFAM" id="SSF55781">
    <property type="entry name" value="GAF domain-like"/>
    <property type="match status" value="1"/>
</dbReference>
<dbReference type="InterPro" id="IPR053159">
    <property type="entry name" value="Hybrid_Histidine_Kinase"/>
</dbReference>
<dbReference type="GO" id="GO:0004672">
    <property type="term" value="F:protein kinase activity"/>
    <property type="evidence" value="ECO:0007669"/>
    <property type="project" value="InterPro"/>
</dbReference>
<sequence>MFVLPGYDVKETIYEKLKTTIYRGIDEQGKLPVLIKIIKTEYPNLEEITGLKQEYQITHNLNCQGVLKSYKLEKYQNNLALILEDFDGQLLSELLKTNQLSLTEFLTIAISLTQTLVQLHSFSIIHKDIKPDNILINLQTKQVKLTGFNSAITLRKEQQTINIPNLIAGSLTYISPEQTGRMNRSLDYRTDFYSLGVTFYEMLTGMVPFSTSDPMELVYCHLAKQPVAPSEKRKIPSAVSQIVMKLLAKNADDRYQNAAGLKFDLENCLIQLQTTGKIDTFPLARRDRGSQLFMPQKLYGREKEVQLLLDTFARVAQGATEIVLVSGYSGIGKTSIVHEVNKPIVEARGYFIAGKFDQFKRNIPYDALIQAFRELIRQLLTESEAQIAAWKEKLLDALAANGQIIIDVIPEVELIIGAQPEVAQLGLSESQNRFNRVFQQFINAFCQPEHPLVIFLDDLQWADAASLKLIQLLSADDNSQYLFVIGAYRDNEVDITHPLVQAIEKIKTNGTAIANLNITPLSYIHVTQLIEDILGENSQTEQVKQLSELIFNKTQGNPFFITQFIQTLYAEQLLTYRVDLDCWHWDIEQIQAIGILDCNIVELIARNIRQLPPETQKVLKLAACIGSYFNLKVLAIVNEESGLSTARTLWSALQAGLILPKSDTYKIPLVFSEVEALELPLHDVQVDYKFLHDRVQQAAYSLIPAAEQKSTHYKIGQLLLNNMPLQEQNDNIFALVNQLNFGVELLTTPAQKDELAKLNLIAGRKAKAAMAYEAAVNYLNIGLNLLGTNSWKYQYNLTYCLYLETSEAQYLNTNLEQAATLCDVAFKHIETVLEKVKIYKIKIKLALAQSQIELAIETGLHVLEMLGVTLVRSLPQELDIREIAQLPSMSDPYKLAAMEILMLIHAPACFGESGLALPIIYTMVELSRQYGNSPPSIYAYAVYGNIRIWLVPNIDFAYQLGQLSQLLLEQLNAREFQSKSLISISINIAHWKKHTRETIEPLLRAIQDGLEVGDIEFACHAANFYCAHLFFNGDNLEYVQDKQKQYIKFIQKFRQEHQLYLAKIDGQLVDNLRERSPDKLVLTGEYLNEEETIAYLQKHNNLISLFNIYFAKCILCYLFKDYEKSLEFAKIGAKYSGYVQSEIIFVQHNFYYSLALLAHYFSTGCQVDLGSINEKHQYLSQVLQNQEKMQYWAQHCPMNYQHKYELVEAEKARVLGQPLVAMEYYDRAIGGARQQGYIQEEALAYELAAEFYLSLGRKEIAQTYMAKAHYCYVRWGATSKVKDLESRYPQFIFKEFTSETSNVGALDLATTIKASQALASEIVTEKLLNKLMKIVMENAGAQASCLILERNGELVVEARGSVEKDEFIVCRSLPVKIGDCLPLSLINYVKRTKEYIVLDDSTHEGRFINDSYIQRYKPKSILCIPIIHQGQLIGVLYLENNLTNNAFTSERLEILRILSSQAAISLKNAQLYEEMTALNLNLKQEIGKRQQAEEALRESERRLAQFLEAVPVGIFVVDANGKPYYTNQTAQEILGKGIVTEATTEQLNEIYQVYVSGTEELYPTEQQPVVRALRGDCITIDNMEVRQADQIVPLEVSATPIFDEKNQIVYAIAAFTDISQRKRAEAERIQFTQELALKNVALEKATKALAESNSSLEQKVKERTQELLQTLEILKVTQAKLVFENALLQSAAQPSTYDYQVGGSLPMDALTYVVRSADRQLYKALKRGEFCYILNARQMGKSSLMVRMMHHLQQEGFSCAAIDMTRLGSENITAVQWYKGLAVELWQSFNLQGLVNLKAWWNEHKDLSPIQCLSHFIEDILLGQVESEKIFIFVDEIDSILGLNFPVNDFFALIRFCYNQRSINPKYQRLTFALFGVATPSDLITDYKRTPFNIGQAIHLEGFKEHEAQPLLQGLVEKASNPQVVLKEILAWTNGQPFLTQKLCQLIRNSSSPIPTKGEAEWIENLVQTQVIDNWESQDEPEHLRTIRDRILKSEQQPARLLEIYRQILQQGEVPAVDTPQARELLLSGLVVKQQGSLKVHNRIYQLIFDSIWMEQHV</sequence>
<dbReference type="OrthoDB" id="573511at2"/>
<dbReference type="CDD" id="cd14014">
    <property type="entry name" value="STKc_PknB_like"/>
    <property type="match status" value="1"/>
</dbReference>
<dbReference type="InterPro" id="IPR013656">
    <property type="entry name" value="PAS_4"/>
</dbReference>
<dbReference type="NCBIfam" id="TIGR00229">
    <property type="entry name" value="sensory_box"/>
    <property type="match status" value="1"/>
</dbReference>
<dbReference type="PROSITE" id="PS50011">
    <property type="entry name" value="PROTEIN_KINASE_DOM"/>
    <property type="match status" value="1"/>
</dbReference>
<keyword evidence="1" id="KW-0175">Coiled coil</keyword>
<proteinExistence type="predicted"/>
<feature type="domain" description="PAS" evidence="3">
    <location>
        <begin position="1499"/>
        <end position="1535"/>
    </location>
</feature>
<dbReference type="Pfam" id="PF14516">
    <property type="entry name" value="AAA_35"/>
    <property type="match status" value="1"/>
</dbReference>
<gene>
    <name evidence="5" type="ORF">PCC6912_30690</name>
</gene>